<dbReference type="InParanoid" id="A0A0C3E130"/>
<sequence length="65" mass="7414">MDHRHQYVQQDGRVLETAIVEAPNDDHSHLRRILAEAEAGISKYELLMTSRVELHSTHSQPTTGH</sequence>
<dbReference type="HOGENOM" id="CLU_2851015_0_0_1"/>
<evidence type="ECO:0000313" key="2">
    <source>
        <dbReference type="Proteomes" id="UP000053989"/>
    </source>
</evidence>
<protein>
    <submittedName>
        <fullName evidence="1">Uncharacterized protein</fullName>
    </submittedName>
</protein>
<proteinExistence type="predicted"/>
<accession>A0A0C3E130</accession>
<name>A0A0C3E130_9AGAM</name>
<gene>
    <name evidence="1" type="ORF">SCLCIDRAFT_1211239</name>
</gene>
<organism evidence="1 2">
    <name type="scientific">Scleroderma citrinum Foug A</name>
    <dbReference type="NCBI Taxonomy" id="1036808"/>
    <lineage>
        <taxon>Eukaryota</taxon>
        <taxon>Fungi</taxon>
        <taxon>Dikarya</taxon>
        <taxon>Basidiomycota</taxon>
        <taxon>Agaricomycotina</taxon>
        <taxon>Agaricomycetes</taxon>
        <taxon>Agaricomycetidae</taxon>
        <taxon>Boletales</taxon>
        <taxon>Sclerodermatineae</taxon>
        <taxon>Sclerodermataceae</taxon>
        <taxon>Scleroderma</taxon>
    </lineage>
</organism>
<dbReference type="AlphaFoldDB" id="A0A0C3E130"/>
<dbReference type="EMBL" id="KN822017">
    <property type="protein sequence ID" value="KIM66495.1"/>
    <property type="molecule type" value="Genomic_DNA"/>
</dbReference>
<reference evidence="1 2" key="1">
    <citation type="submission" date="2014-04" db="EMBL/GenBank/DDBJ databases">
        <authorList>
            <consortium name="DOE Joint Genome Institute"/>
            <person name="Kuo A."/>
            <person name="Kohler A."/>
            <person name="Nagy L.G."/>
            <person name="Floudas D."/>
            <person name="Copeland A."/>
            <person name="Barry K.W."/>
            <person name="Cichocki N."/>
            <person name="Veneault-Fourrey C."/>
            <person name="LaButti K."/>
            <person name="Lindquist E.A."/>
            <person name="Lipzen A."/>
            <person name="Lundell T."/>
            <person name="Morin E."/>
            <person name="Murat C."/>
            <person name="Sun H."/>
            <person name="Tunlid A."/>
            <person name="Henrissat B."/>
            <person name="Grigoriev I.V."/>
            <person name="Hibbett D.S."/>
            <person name="Martin F."/>
            <person name="Nordberg H.P."/>
            <person name="Cantor M.N."/>
            <person name="Hua S.X."/>
        </authorList>
    </citation>
    <scope>NUCLEOTIDE SEQUENCE [LARGE SCALE GENOMIC DNA]</scope>
    <source>
        <strain evidence="1 2">Foug A</strain>
    </source>
</reference>
<dbReference type="OrthoDB" id="2692383at2759"/>
<keyword evidence="2" id="KW-1185">Reference proteome</keyword>
<dbReference type="Proteomes" id="UP000053989">
    <property type="component" value="Unassembled WGS sequence"/>
</dbReference>
<evidence type="ECO:0000313" key="1">
    <source>
        <dbReference type="EMBL" id="KIM66495.1"/>
    </source>
</evidence>
<reference evidence="2" key="2">
    <citation type="submission" date="2015-01" db="EMBL/GenBank/DDBJ databases">
        <title>Evolutionary Origins and Diversification of the Mycorrhizal Mutualists.</title>
        <authorList>
            <consortium name="DOE Joint Genome Institute"/>
            <consortium name="Mycorrhizal Genomics Consortium"/>
            <person name="Kohler A."/>
            <person name="Kuo A."/>
            <person name="Nagy L.G."/>
            <person name="Floudas D."/>
            <person name="Copeland A."/>
            <person name="Barry K.W."/>
            <person name="Cichocki N."/>
            <person name="Veneault-Fourrey C."/>
            <person name="LaButti K."/>
            <person name="Lindquist E.A."/>
            <person name="Lipzen A."/>
            <person name="Lundell T."/>
            <person name="Morin E."/>
            <person name="Murat C."/>
            <person name="Riley R."/>
            <person name="Ohm R."/>
            <person name="Sun H."/>
            <person name="Tunlid A."/>
            <person name="Henrissat B."/>
            <person name="Grigoriev I.V."/>
            <person name="Hibbett D.S."/>
            <person name="Martin F."/>
        </authorList>
    </citation>
    <scope>NUCLEOTIDE SEQUENCE [LARGE SCALE GENOMIC DNA]</scope>
    <source>
        <strain evidence="2">Foug A</strain>
    </source>
</reference>